<dbReference type="KEGG" id="aplc:110977931"/>
<evidence type="ECO:0000313" key="5">
    <source>
        <dbReference type="RefSeq" id="XP_022088166.1"/>
    </source>
</evidence>
<protein>
    <submittedName>
        <fullName evidence="5 6">Pleckstrin homology domain-containing family B member 2-like</fullName>
    </submittedName>
</protein>
<dbReference type="PANTHER" id="PTHR14309:SF10">
    <property type="entry name" value="PH DOMAIN-CONTAINING PROTEIN"/>
    <property type="match status" value="1"/>
</dbReference>
<dbReference type="Proteomes" id="UP000694845">
    <property type="component" value="Unplaced"/>
</dbReference>
<comment type="subcellular location">
    <subcellularLocation>
        <location evidence="1">Membrane</location>
    </subcellularLocation>
</comment>
<dbReference type="InterPro" id="IPR011993">
    <property type="entry name" value="PH-like_dom_sf"/>
</dbReference>
<evidence type="ECO:0000313" key="6">
    <source>
        <dbReference type="RefSeq" id="XP_022088167.1"/>
    </source>
</evidence>
<keyword evidence="2" id="KW-0472">Membrane</keyword>
<dbReference type="InterPro" id="IPR039680">
    <property type="entry name" value="PLEKHB1/2"/>
</dbReference>
<evidence type="ECO:0000256" key="2">
    <source>
        <dbReference type="ARBA" id="ARBA00023136"/>
    </source>
</evidence>
<dbReference type="Pfam" id="PF00169">
    <property type="entry name" value="PH"/>
    <property type="match status" value="1"/>
</dbReference>
<dbReference type="GeneID" id="110977931"/>
<dbReference type="AlphaFoldDB" id="A0A8B7Y8U8"/>
<evidence type="ECO:0000256" key="1">
    <source>
        <dbReference type="ARBA" id="ARBA00004370"/>
    </source>
</evidence>
<dbReference type="InterPro" id="IPR001849">
    <property type="entry name" value="PH_domain"/>
</dbReference>
<keyword evidence="4" id="KW-1185">Reference proteome</keyword>
<evidence type="ECO:0000259" key="3">
    <source>
        <dbReference type="PROSITE" id="PS50003"/>
    </source>
</evidence>
<dbReference type="OrthoDB" id="2157866at2759"/>
<name>A0A8B7Y8U8_ACAPL</name>
<dbReference type="RefSeq" id="XP_022088166.1">
    <property type="nucleotide sequence ID" value="XM_022232474.1"/>
</dbReference>
<dbReference type="RefSeq" id="XP_022088167.1">
    <property type="nucleotide sequence ID" value="XM_022232475.1"/>
</dbReference>
<dbReference type="GO" id="GO:0016020">
    <property type="term" value="C:membrane"/>
    <property type="evidence" value="ECO:0007669"/>
    <property type="project" value="UniProtKB-SubCell"/>
</dbReference>
<dbReference type="Gene3D" id="2.30.29.30">
    <property type="entry name" value="Pleckstrin-homology domain (PH domain)/Phosphotyrosine-binding domain (PTB)"/>
    <property type="match status" value="1"/>
</dbReference>
<dbReference type="PROSITE" id="PS50003">
    <property type="entry name" value="PH_DOMAIN"/>
    <property type="match status" value="1"/>
</dbReference>
<dbReference type="PANTHER" id="PTHR14309">
    <property type="entry name" value="EXPRESSED PROTEIN"/>
    <property type="match status" value="1"/>
</dbReference>
<accession>A0A8B7Y8U8</accession>
<dbReference type="SUPFAM" id="SSF50729">
    <property type="entry name" value="PH domain-like"/>
    <property type="match status" value="1"/>
</dbReference>
<reference evidence="5 6" key="1">
    <citation type="submission" date="2025-04" db="UniProtKB">
        <authorList>
            <consortium name="RefSeq"/>
        </authorList>
    </citation>
    <scope>IDENTIFICATION</scope>
</reference>
<dbReference type="OMA" id="YIGSEVM"/>
<evidence type="ECO:0000313" key="4">
    <source>
        <dbReference type="Proteomes" id="UP000694845"/>
    </source>
</evidence>
<proteinExistence type="predicted"/>
<gene>
    <name evidence="5 6" type="primary">LOC110977931</name>
</gene>
<sequence>MASLEAARAQGVAKASWMLRRSDILCRWKHCFCVLFRNGRLTYYKDETRKEEQGTVKITISCYLINVGAEVKDASPPPGKDISCLLELRTHEANLLFCTDSVDDSQAWKAAIVEVKNSTAHPAQPPAVAPPQALAPPPVMAPPPYTPQPAPVVAVAPPPYTVTQVATPANHVVVNPVGGATTYTTYQVPANQYVIPPANQTVIVNGRRVVRSYPVQSTVYAYPGQTCMYTCQPSQTTVVYRR</sequence>
<dbReference type="GO" id="GO:0045595">
    <property type="term" value="P:regulation of cell differentiation"/>
    <property type="evidence" value="ECO:0007669"/>
    <property type="project" value="TreeGrafter"/>
</dbReference>
<dbReference type="SMART" id="SM00233">
    <property type="entry name" value="PH"/>
    <property type="match status" value="1"/>
</dbReference>
<dbReference type="FunFam" id="2.30.29.30:FF:000073">
    <property type="entry name" value="Pleckstrin homology domain-containing family B member 2"/>
    <property type="match status" value="1"/>
</dbReference>
<organism evidence="4 5">
    <name type="scientific">Acanthaster planci</name>
    <name type="common">Crown-of-thorns starfish</name>
    <dbReference type="NCBI Taxonomy" id="133434"/>
    <lineage>
        <taxon>Eukaryota</taxon>
        <taxon>Metazoa</taxon>
        <taxon>Echinodermata</taxon>
        <taxon>Eleutherozoa</taxon>
        <taxon>Asterozoa</taxon>
        <taxon>Asteroidea</taxon>
        <taxon>Valvatacea</taxon>
        <taxon>Valvatida</taxon>
        <taxon>Acanthasteridae</taxon>
        <taxon>Acanthaster</taxon>
    </lineage>
</organism>
<feature type="domain" description="PH" evidence="3">
    <location>
        <begin position="11"/>
        <end position="117"/>
    </location>
</feature>